<dbReference type="InterPro" id="IPR014756">
    <property type="entry name" value="Ig_E-set"/>
</dbReference>
<dbReference type="Pfam" id="PF03722">
    <property type="entry name" value="Hemocyanin_N"/>
    <property type="match status" value="1"/>
</dbReference>
<dbReference type="Gene3D" id="2.60.40.1520">
    <property type="entry name" value="Hemocyanin, C-terminal domain"/>
    <property type="match status" value="1"/>
</dbReference>
<evidence type="ECO:0000256" key="1">
    <source>
        <dbReference type="SAM" id="MobiDB-lite"/>
    </source>
</evidence>
<dbReference type="InterPro" id="IPR005203">
    <property type="entry name" value="Hemocyanin_C"/>
</dbReference>
<name>A0A6J2TAR9_DROLE</name>
<dbReference type="InterPro" id="IPR037020">
    <property type="entry name" value="Hemocyanin_C_sf"/>
</dbReference>
<keyword evidence="4" id="KW-1185">Reference proteome</keyword>
<evidence type="ECO:0000259" key="2">
    <source>
        <dbReference type="Pfam" id="PF03722"/>
    </source>
</evidence>
<proteinExistence type="predicted"/>
<dbReference type="SUPFAM" id="SSF81296">
    <property type="entry name" value="E set domains"/>
    <property type="match status" value="1"/>
</dbReference>
<dbReference type="GO" id="GO:0097009">
    <property type="term" value="P:energy homeostasis"/>
    <property type="evidence" value="ECO:0007669"/>
    <property type="project" value="UniProtKB-ARBA"/>
</dbReference>
<evidence type="ECO:0000313" key="5">
    <source>
        <dbReference type="RefSeq" id="XP_030372052.1"/>
    </source>
</evidence>
<dbReference type="GO" id="GO:0045735">
    <property type="term" value="F:nutrient reservoir activity"/>
    <property type="evidence" value="ECO:0007669"/>
    <property type="project" value="UniProtKB-ARBA"/>
</dbReference>
<dbReference type="OrthoDB" id="7419495at2759"/>
<dbReference type="Pfam" id="PF03723">
    <property type="entry name" value="Hemocyanin_C"/>
    <property type="match status" value="1"/>
</dbReference>
<sequence>MHNARSVEMQKSVIAVFCGIAFFVCATANAIGWSLRPNWWQATVDSSNENFPRLTNTVQATWRIRERFLLNLLLQVQKPLLHAQLIEWGRHLNADPSNYLEDSWPLLADFMRRVPEGRILAPYSVYSQVAVELPQQLLGVYRFLALAKNWKTFQRNACYARIHFNAVLFVNALQLALQAREDTRDLVMPAMHELVPELFYEREVIIAAQRVAWQQLAPPSTQSTKRRWQLVLERIIKPKNSWIRQPNSGVELIPGLEVAIPVEQTLHFGSDVALNAYWNYISNRQLLLKAEREETEPTEDSDNDVENDGEGPQWSIDRNQRRFRIIDGDRMMAFRSTMDEHRFREQLEGQSDVENCRKNFVFLEQLQQLVARLSIEQLALAGIQSVLREPQLLTTGGVPYKTTKVDISTMNEMVSQAIAELQTQIHAGLQKRQLLAHTPEAACIIAESYWSLYKKINSVLNGEQSEHATLMGLATSNWRDPIYRAMAVQLIELLKRTKKEEGWDLRFASQQLTLKSIQITELQTYEEWMGTDLINLMDQQLLSTRSNNLQLLQRRLVARQHRLNHRPFNISYELNALQPHVVLVRSYLRSPEAPAQDAILLDAFTQPLQLGTNIIERSSEDIKWTSHDAPTLRELYELKSSGSIKFSPGAWPHRLLLPRGTKDGLQLQLIVLVTPWNASNEDPEFDVYRVLGSSIYHAANGSSAYAFKNVLITHQSNN</sequence>
<dbReference type="AlphaFoldDB" id="A0A6J2TAR9"/>
<dbReference type="GO" id="GO:0005615">
    <property type="term" value="C:extracellular space"/>
    <property type="evidence" value="ECO:0007669"/>
    <property type="project" value="UniProtKB-ARBA"/>
</dbReference>
<organism evidence="4 5">
    <name type="scientific">Drosophila lebanonensis</name>
    <name type="common">Fruit fly</name>
    <name type="synonym">Scaptodrosophila lebanonensis</name>
    <dbReference type="NCBI Taxonomy" id="7225"/>
    <lineage>
        <taxon>Eukaryota</taxon>
        <taxon>Metazoa</taxon>
        <taxon>Ecdysozoa</taxon>
        <taxon>Arthropoda</taxon>
        <taxon>Hexapoda</taxon>
        <taxon>Insecta</taxon>
        <taxon>Pterygota</taxon>
        <taxon>Neoptera</taxon>
        <taxon>Endopterygota</taxon>
        <taxon>Diptera</taxon>
        <taxon>Brachycera</taxon>
        <taxon>Muscomorpha</taxon>
        <taxon>Ephydroidea</taxon>
        <taxon>Drosophilidae</taxon>
        <taxon>Scaptodrosophila</taxon>
    </lineage>
</organism>
<dbReference type="Proteomes" id="UP000504634">
    <property type="component" value="Unplaced"/>
</dbReference>
<dbReference type="Gene3D" id="1.20.1370.10">
    <property type="entry name" value="Hemocyanin, N-terminal domain"/>
    <property type="match status" value="1"/>
</dbReference>
<accession>A0A6J2TAR9</accession>
<dbReference type="PANTHER" id="PTHR11511:SF5">
    <property type="entry name" value="FAT-BODY PROTEIN 1-RELATED"/>
    <property type="match status" value="1"/>
</dbReference>
<reference evidence="5" key="1">
    <citation type="submission" date="2025-08" db="UniProtKB">
        <authorList>
            <consortium name="RefSeq"/>
        </authorList>
    </citation>
    <scope>IDENTIFICATION</scope>
    <source>
        <strain evidence="5">11010-0011.00</strain>
        <tissue evidence="5">Whole body</tissue>
    </source>
</reference>
<dbReference type="PANTHER" id="PTHR11511">
    <property type="entry name" value="LARVAL STORAGE PROTEIN/PHENOLOXIDASE"/>
    <property type="match status" value="1"/>
</dbReference>
<evidence type="ECO:0000259" key="3">
    <source>
        <dbReference type="Pfam" id="PF03723"/>
    </source>
</evidence>
<feature type="domain" description="Hemocyanin N-terminal" evidence="2">
    <location>
        <begin position="65"/>
        <end position="184"/>
    </location>
</feature>
<dbReference type="RefSeq" id="XP_030372052.1">
    <property type="nucleotide sequence ID" value="XM_030516192.1"/>
</dbReference>
<evidence type="ECO:0000313" key="4">
    <source>
        <dbReference type="Proteomes" id="UP000504634"/>
    </source>
</evidence>
<gene>
    <name evidence="5" type="primary">LOC115622289</name>
</gene>
<dbReference type="InterPro" id="IPR005204">
    <property type="entry name" value="Hemocyanin_N"/>
</dbReference>
<dbReference type="GeneID" id="115622289"/>
<feature type="region of interest" description="Disordered" evidence="1">
    <location>
        <begin position="291"/>
        <end position="315"/>
    </location>
</feature>
<dbReference type="SUPFAM" id="SSF48050">
    <property type="entry name" value="Hemocyanin, N-terminal domain"/>
    <property type="match status" value="1"/>
</dbReference>
<feature type="compositionally biased region" description="Acidic residues" evidence="1">
    <location>
        <begin position="293"/>
        <end position="309"/>
    </location>
</feature>
<protein>
    <submittedName>
        <fullName evidence="5">Fat-body protein 1</fullName>
    </submittedName>
</protein>
<feature type="domain" description="Hemocyanin C-terminal" evidence="3">
    <location>
        <begin position="509"/>
        <end position="685"/>
    </location>
</feature>
<dbReference type="InterPro" id="IPR013788">
    <property type="entry name" value="Hemocyanin/hexamerin"/>
</dbReference>
<dbReference type="InterPro" id="IPR036697">
    <property type="entry name" value="Hemocyanin_N_sf"/>
</dbReference>